<evidence type="ECO:0000313" key="1">
    <source>
        <dbReference type="EMBL" id="ADI20138.1"/>
    </source>
</evidence>
<accession>E0Y0E7</accession>
<organism evidence="1">
    <name type="scientific">uncultured alpha proteobacterium EB080_L06A09</name>
    <dbReference type="NCBI Taxonomy" id="710794"/>
    <lineage>
        <taxon>Bacteria</taxon>
        <taxon>Pseudomonadati</taxon>
        <taxon>Pseudomonadota</taxon>
        <taxon>Alphaproteobacteria</taxon>
        <taxon>environmental samples</taxon>
    </lineage>
</organism>
<dbReference type="PANTHER" id="PTHR33973:SF4">
    <property type="entry name" value="OS07G0153300 PROTEIN"/>
    <property type="match status" value="1"/>
</dbReference>
<sequence>MSAVLDHIHGQTFHGRHGNIKNNFSYGVDYILTDLKKTTLPFLFSRNKKNIVSLFDNDYGNLSSSECALDWVHKVLSEFGFNNLIKGKILLLAQPRILNHVFNPVSFWMIHDEYNNLKLVIAEVSNTFGDRHSYLCYKDDLSVIRKDDTITAKKIFHVSPFQDISGEYKFRFELTENFVSIWIDFRDNDKGVLATFTGFRQKLTNKSILKTILFRPFGSFRVLTLIHWQAVKLKYKGATFRKRPVPNPKDVSR</sequence>
<protein>
    <submittedName>
        <fullName evidence="1">Uncharacterized conserved protein</fullName>
    </submittedName>
</protein>
<proteinExistence type="predicted"/>
<name>E0Y0E7_9PROT</name>
<dbReference type="InterPro" id="IPR010775">
    <property type="entry name" value="DUF1365"/>
</dbReference>
<dbReference type="Pfam" id="PF07103">
    <property type="entry name" value="DUF1365"/>
    <property type="match status" value="1"/>
</dbReference>
<dbReference type="EMBL" id="GU474938">
    <property type="protein sequence ID" value="ADI20138.1"/>
    <property type="molecule type" value="Genomic_DNA"/>
</dbReference>
<reference evidence="1" key="1">
    <citation type="journal article" date="2011" name="Environ. Microbiol.">
        <title>Time-series analyses of Monterey Bay coastal microbial picoplankton using a 'genome proxy' microarray.</title>
        <authorList>
            <person name="Rich V.I."/>
            <person name="Pham V.D."/>
            <person name="Eppley J."/>
            <person name="Shi Y."/>
            <person name="DeLong E.F."/>
        </authorList>
    </citation>
    <scope>NUCLEOTIDE SEQUENCE</scope>
</reference>
<dbReference type="AlphaFoldDB" id="E0Y0E7"/>
<dbReference type="PANTHER" id="PTHR33973">
    <property type="entry name" value="OS07G0153300 PROTEIN"/>
    <property type="match status" value="1"/>
</dbReference>